<protein>
    <submittedName>
        <fullName evidence="1">Uncharacterized protein</fullName>
    </submittedName>
</protein>
<dbReference type="EMBL" id="CP041165">
    <property type="protein sequence ID" value="QOP41057.1"/>
    <property type="molecule type" value="Genomic_DNA"/>
</dbReference>
<name>A0A7M1AUG0_9BACT</name>
<dbReference type="RefSeq" id="WP_193114477.1">
    <property type="nucleotide sequence ID" value="NZ_CP041165.1"/>
</dbReference>
<gene>
    <name evidence="1" type="ORF">FJR03_04600</name>
</gene>
<proteinExistence type="predicted"/>
<organism evidence="1 2">
    <name type="scientific">Sulfurimonas marina</name>
    <dbReference type="NCBI Taxonomy" id="2590551"/>
    <lineage>
        <taxon>Bacteria</taxon>
        <taxon>Pseudomonadati</taxon>
        <taxon>Campylobacterota</taxon>
        <taxon>Epsilonproteobacteria</taxon>
        <taxon>Campylobacterales</taxon>
        <taxon>Sulfurimonadaceae</taxon>
        <taxon>Sulfurimonas</taxon>
    </lineage>
</organism>
<reference evidence="1 2" key="1">
    <citation type="submission" date="2019-06" db="EMBL/GenBank/DDBJ databases">
        <title>Sulfurimonas gotlandica sp. nov., a chemoautotrophic and psychrotolerant epsilonproteobacterium isolated from a pelagic redoxcline, and an emended description of the genus Sulfurimonas.</title>
        <authorList>
            <person name="Wang S."/>
            <person name="Jiang L."/>
            <person name="Shao Z."/>
        </authorList>
    </citation>
    <scope>NUCLEOTIDE SEQUENCE [LARGE SCALE GENOMIC DNA]</scope>
    <source>
        <strain evidence="1 2">B2</strain>
    </source>
</reference>
<evidence type="ECO:0000313" key="1">
    <source>
        <dbReference type="EMBL" id="QOP41057.1"/>
    </source>
</evidence>
<accession>A0A7M1AUG0</accession>
<sequence length="259" mass="30915">MHFDYEAKYEAILDKYNLWFEVEEILETIDIKLPREIQFKNEMKINFALFEPNKYFKKRVIQFMNILNEQEMDDYIPYILEAKHLLSQLIISRGFRRYDMYKEYMELLTSNNIPFPMSDYYDEINKPIKSREEIEKIIANGSQSFAVQTLKLADELQNRLVHFPFFLDIQFYMEMIVAKLDNDITFISAKKGTVLITHSSIFNGLKEKIPNDEKTKKEIFDLIDSYDEAKEYLKDKAMPLQLNGYNSFMQDIISELSSQ</sequence>
<dbReference type="Proteomes" id="UP000593910">
    <property type="component" value="Chromosome"/>
</dbReference>
<dbReference type="KEGG" id="smax:FJR03_04600"/>
<evidence type="ECO:0000313" key="2">
    <source>
        <dbReference type="Proteomes" id="UP000593910"/>
    </source>
</evidence>
<dbReference type="AlphaFoldDB" id="A0A7M1AUG0"/>
<keyword evidence="2" id="KW-1185">Reference proteome</keyword>